<dbReference type="EMBL" id="RBSQ01000515">
    <property type="protein sequence ID" value="RMS56299.1"/>
    <property type="molecule type" value="Genomic_DNA"/>
</dbReference>
<reference evidence="2 3" key="1">
    <citation type="submission" date="2018-08" db="EMBL/GenBank/DDBJ databases">
        <title>Recombination of ecologically and evolutionarily significant loci maintains genetic cohesion in the Pseudomonas syringae species complex.</title>
        <authorList>
            <person name="Dillon M."/>
            <person name="Thakur S."/>
            <person name="Almeida R.N.D."/>
            <person name="Weir B.S."/>
            <person name="Guttman D.S."/>
        </authorList>
    </citation>
    <scope>NUCLEOTIDE SEQUENCE [LARGE SCALE GENOMIC DNA]</scope>
    <source>
        <strain evidence="2 3">ICMP 7846</strain>
    </source>
</reference>
<evidence type="ECO:0000313" key="2">
    <source>
        <dbReference type="EMBL" id="RMS56299.1"/>
    </source>
</evidence>
<feature type="compositionally biased region" description="Basic and acidic residues" evidence="1">
    <location>
        <begin position="27"/>
        <end position="38"/>
    </location>
</feature>
<organism evidence="2 3">
    <name type="scientific">Pseudomonas aeruginosa</name>
    <dbReference type="NCBI Taxonomy" id="287"/>
    <lineage>
        <taxon>Bacteria</taxon>
        <taxon>Pseudomonadati</taxon>
        <taxon>Pseudomonadota</taxon>
        <taxon>Gammaproteobacteria</taxon>
        <taxon>Pseudomonadales</taxon>
        <taxon>Pseudomonadaceae</taxon>
        <taxon>Pseudomonas</taxon>
    </lineage>
</organism>
<evidence type="ECO:0000313" key="3">
    <source>
        <dbReference type="Proteomes" id="UP000270834"/>
    </source>
</evidence>
<protein>
    <submittedName>
        <fullName evidence="2">Uncharacterized protein</fullName>
    </submittedName>
</protein>
<evidence type="ECO:0000256" key="1">
    <source>
        <dbReference type="SAM" id="MobiDB-lite"/>
    </source>
</evidence>
<comment type="caution">
    <text evidence="2">The sequence shown here is derived from an EMBL/GenBank/DDBJ whole genome shotgun (WGS) entry which is preliminary data.</text>
</comment>
<feature type="region of interest" description="Disordered" evidence="1">
    <location>
        <begin position="27"/>
        <end position="50"/>
    </location>
</feature>
<name>A0A3M5E1Y6_PSEAI</name>
<accession>A0A3M5E1Y6</accession>
<proteinExistence type="predicted"/>
<dbReference type="Proteomes" id="UP000270834">
    <property type="component" value="Unassembled WGS sequence"/>
</dbReference>
<gene>
    <name evidence="2" type="ORF">ALP65_02136</name>
</gene>
<dbReference type="AlphaFoldDB" id="A0A3M5E1Y6"/>
<sequence length="50" mass="5328">MATVTIARWENDIDMPRAQAILDGRLEAPAKADGEPLKRSAVAGEGKLHG</sequence>